<reference evidence="2 3" key="1">
    <citation type="submission" date="2024-02" db="EMBL/GenBank/DDBJ databases">
        <title>De novo assembly and annotation of 12 fungi associated with fruit tree decline syndrome in Ontario, Canada.</title>
        <authorList>
            <person name="Sulman M."/>
            <person name="Ellouze W."/>
            <person name="Ilyukhin E."/>
        </authorList>
    </citation>
    <scope>NUCLEOTIDE SEQUENCE [LARGE SCALE GENOMIC DNA]</scope>
    <source>
        <strain evidence="2 3">M11/M66-122</strain>
    </source>
</reference>
<keyword evidence="3" id="KW-1185">Reference proteome</keyword>
<sequence>MATGSLPARGEAAGSPSQASANTPPAAPSHPVAPSYLLIPGLPNEISMSVCNLVDKTPEFVHLVFFRQYIVFANADRVNAVIRTHKALRQTPQLYTNTARSMETDGLTNNLEAPEGMSEATNISRSHNRGVKETAGNFKKDQVPDVDLSPFILRAGGKRISICLRPAVDVFILDRLCLNQFPEPWIQCDPEYVGDPEYVDERIGPPLLLASAKALERMSNCVLGLNDAYGVIKHMPCIRLVKRDDDLHRYLDAYRALFGPLVSPDSKVEHWKILVGEFDARLLPSDLEEIKFEWHKDQINQAPDPVSRPVTKEQLDKIKCVAEVFRDWIRGKHRFNARCIRVRDRFLGGPLLQNSGATARWLITHQGQEWLKTKDGQEWIHQGVSRSIDKKPRARRWPYADDAPSWWLATPEGAKWLATDQGRVFLDSELGSAWRHQTREADAWINRPGTLDSAWFQTTKGKEYLAEKLNGGTTLPPMPEFPYPDGRGTYKFVKDPAACFALLQLQDEGCVEFTLRDLVSQCPRQVSFVRFKQTALDALRDQDQKLAEAGDKGEDVERTV</sequence>
<gene>
    <name evidence="2" type="ORF">SLS62_006299</name>
</gene>
<dbReference type="EMBL" id="JAKJXP020000045">
    <property type="protein sequence ID" value="KAK7751813.1"/>
    <property type="molecule type" value="Genomic_DNA"/>
</dbReference>
<dbReference type="AlphaFoldDB" id="A0AAN9UQ51"/>
<organism evidence="2 3">
    <name type="scientific">Diatrype stigma</name>
    <dbReference type="NCBI Taxonomy" id="117547"/>
    <lineage>
        <taxon>Eukaryota</taxon>
        <taxon>Fungi</taxon>
        <taxon>Dikarya</taxon>
        <taxon>Ascomycota</taxon>
        <taxon>Pezizomycotina</taxon>
        <taxon>Sordariomycetes</taxon>
        <taxon>Xylariomycetidae</taxon>
        <taxon>Xylariales</taxon>
        <taxon>Diatrypaceae</taxon>
        <taxon>Diatrype</taxon>
    </lineage>
</organism>
<feature type="region of interest" description="Disordered" evidence="1">
    <location>
        <begin position="1"/>
        <end position="29"/>
    </location>
</feature>
<accession>A0AAN9UQ51</accession>
<comment type="caution">
    <text evidence="2">The sequence shown here is derived from an EMBL/GenBank/DDBJ whole genome shotgun (WGS) entry which is preliminary data.</text>
</comment>
<proteinExistence type="predicted"/>
<evidence type="ECO:0000313" key="2">
    <source>
        <dbReference type="EMBL" id="KAK7751813.1"/>
    </source>
</evidence>
<protein>
    <submittedName>
        <fullName evidence="2">Uncharacterized protein</fullName>
    </submittedName>
</protein>
<evidence type="ECO:0000256" key="1">
    <source>
        <dbReference type="SAM" id="MobiDB-lite"/>
    </source>
</evidence>
<name>A0AAN9UQ51_9PEZI</name>
<dbReference type="Proteomes" id="UP001320420">
    <property type="component" value="Unassembled WGS sequence"/>
</dbReference>
<evidence type="ECO:0000313" key="3">
    <source>
        <dbReference type="Proteomes" id="UP001320420"/>
    </source>
</evidence>